<accession>A0ABN7ZJR1</accession>
<reference evidence="1 2" key="1">
    <citation type="submission" date="2021-08" db="EMBL/GenBank/DDBJ databases">
        <authorList>
            <person name="Peeters C."/>
        </authorList>
    </citation>
    <scope>NUCLEOTIDE SEQUENCE [LARGE SCALE GENOMIC DNA]</scope>
    <source>
        <strain evidence="1 2">LMG 32289</strain>
    </source>
</reference>
<dbReference type="Proteomes" id="UP000706525">
    <property type="component" value="Unassembled WGS sequence"/>
</dbReference>
<gene>
    <name evidence="1" type="ORF">LMG32289_06080</name>
</gene>
<comment type="caution">
    <text evidence="1">The sequence shown here is derived from an EMBL/GenBank/DDBJ whole genome shotgun (WGS) entry which is preliminary data.</text>
</comment>
<keyword evidence="2" id="KW-1185">Reference proteome</keyword>
<evidence type="ECO:0000313" key="1">
    <source>
        <dbReference type="EMBL" id="CAG9185733.1"/>
    </source>
</evidence>
<evidence type="ECO:0008006" key="3">
    <source>
        <dbReference type="Google" id="ProtNLM"/>
    </source>
</evidence>
<organism evidence="1 2">
    <name type="scientific">Cupriavidus pampae</name>
    <dbReference type="NCBI Taxonomy" id="659251"/>
    <lineage>
        <taxon>Bacteria</taxon>
        <taxon>Pseudomonadati</taxon>
        <taxon>Pseudomonadota</taxon>
        <taxon>Betaproteobacteria</taxon>
        <taxon>Burkholderiales</taxon>
        <taxon>Burkholderiaceae</taxon>
        <taxon>Cupriavidus</taxon>
    </lineage>
</organism>
<protein>
    <recommendedName>
        <fullName evidence="3">Integron gene cassette protein</fullName>
    </recommendedName>
</protein>
<dbReference type="EMBL" id="CAJZAG010000015">
    <property type="protein sequence ID" value="CAG9185733.1"/>
    <property type="molecule type" value="Genomic_DNA"/>
</dbReference>
<sequence length="134" mass="14253">MSPLMDVHVYAIGLASYPAGVKLCATVYESNLRAAISLVCADDGMPYGALSVNLSDIELADDEIFVAADWNLPGELKAALLETGKFAQAGRWNQVGHGRGEIWRIADPVLLSQIAAVRIVGSRSKSKRRAAVAA</sequence>
<dbReference type="RefSeq" id="WP_223995088.1">
    <property type="nucleotide sequence ID" value="NZ_CAJZAG010000015.1"/>
</dbReference>
<evidence type="ECO:0000313" key="2">
    <source>
        <dbReference type="Proteomes" id="UP000706525"/>
    </source>
</evidence>
<proteinExistence type="predicted"/>
<name>A0ABN7ZJR1_9BURK</name>